<evidence type="ECO:0000259" key="1">
    <source>
        <dbReference type="PROSITE" id="PS51186"/>
    </source>
</evidence>
<reference evidence="2 3" key="1">
    <citation type="submission" date="2006-02" db="EMBL/GenBank/DDBJ databases">
        <authorList>
            <person name="Pinhassi J."/>
            <person name="Pedros-Alio C."/>
            <person name="Ferriera S."/>
            <person name="Johnson J."/>
            <person name="Kravitz S."/>
            <person name="Halpern A."/>
            <person name="Remington K."/>
            <person name="Beeson K."/>
            <person name="Tran B."/>
            <person name="Rogers Y.-H."/>
            <person name="Friedman R."/>
            <person name="Venter J.C."/>
        </authorList>
    </citation>
    <scope>NUCLEOTIDE SEQUENCE [LARGE SCALE GENOMIC DNA]</scope>
    <source>
        <strain evidence="2 3">MED297</strain>
    </source>
</reference>
<comment type="caution">
    <text evidence="2">The sequence shown here is derived from an EMBL/GenBank/DDBJ whole genome shotgun (WGS) entry which is preliminary data.</text>
</comment>
<dbReference type="STRING" id="314283.MED297_06399"/>
<feature type="domain" description="N-acetyltransferase" evidence="1">
    <location>
        <begin position="1"/>
        <end position="140"/>
    </location>
</feature>
<dbReference type="InterPro" id="IPR016181">
    <property type="entry name" value="Acyl_CoA_acyltransferase"/>
</dbReference>
<proteinExistence type="predicted"/>
<dbReference type="CDD" id="cd04301">
    <property type="entry name" value="NAT_SF"/>
    <property type="match status" value="1"/>
</dbReference>
<name>A4BDL4_9GAMM</name>
<dbReference type="AlphaFoldDB" id="A4BDL4"/>
<keyword evidence="2" id="KW-0808">Transferase</keyword>
<dbReference type="HOGENOM" id="CLU_115862_3_0_6"/>
<organism evidence="2 3">
    <name type="scientific">Reinekea blandensis MED297</name>
    <dbReference type="NCBI Taxonomy" id="314283"/>
    <lineage>
        <taxon>Bacteria</taxon>
        <taxon>Pseudomonadati</taxon>
        <taxon>Pseudomonadota</taxon>
        <taxon>Gammaproteobacteria</taxon>
        <taxon>Oceanospirillales</taxon>
        <taxon>Saccharospirillaceae</taxon>
        <taxon>Reinekea</taxon>
    </lineage>
</organism>
<protein>
    <submittedName>
        <fullName evidence="2">Acetyltransferase, GNAT family protein</fullName>
    </submittedName>
</protein>
<dbReference type="PROSITE" id="PS51186">
    <property type="entry name" value="GNAT"/>
    <property type="match status" value="1"/>
</dbReference>
<dbReference type="Proteomes" id="UP000005953">
    <property type="component" value="Unassembled WGS sequence"/>
</dbReference>
<sequence>MNIEQVLSPSPELVAELSNLFHAFTISRLPDLPPESEDKIFMVTARSESGVLQGGILANCYWDGLEIETLWVDSQQRGQGLGSILLENAEAFGIRHGAVISFLKTMEAKAFYESCGYEVYGVLEDRPIGTLLYHMKKRLIKAVST</sequence>
<dbReference type="InterPro" id="IPR000182">
    <property type="entry name" value="GNAT_dom"/>
</dbReference>
<accession>A4BDL4</accession>
<dbReference type="Gene3D" id="3.40.630.30">
    <property type="match status" value="1"/>
</dbReference>
<dbReference type="Pfam" id="PF13508">
    <property type="entry name" value="Acetyltransf_7"/>
    <property type="match status" value="1"/>
</dbReference>
<dbReference type="GO" id="GO:0016747">
    <property type="term" value="F:acyltransferase activity, transferring groups other than amino-acyl groups"/>
    <property type="evidence" value="ECO:0007669"/>
    <property type="project" value="InterPro"/>
</dbReference>
<dbReference type="EMBL" id="AAOE01000007">
    <property type="protein sequence ID" value="EAR09958.1"/>
    <property type="molecule type" value="Genomic_DNA"/>
</dbReference>
<keyword evidence="3" id="KW-1185">Reference proteome</keyword>
<dbReference type="SUPFAM" id="SSF55729">
    <property type="entry name" value="Acyl-CoA N-acyltransferases (Nat)"/>
    <property type="match status" value="1"/>
</dbReference>
<dbReference type="RefSeq" id="WP_008048563.1">
    <property type="nucleotide sequence ID" value="NZ_CH724155.1"/>
</dbReference>
<evidence type="ECO:0000313" key="3">
    <source>
        <dbReference type="Proteomes" id="UP000005953"/>
    </source>
</evidence>
<evidence type="ECO:0000313" key="2">
    <source>
        <dbReference type="EMBL" id="EAR09958.1"/>
    </source>
</evidence>
<gene>
    <name evidence="2" type="ORF">MED297_06399</name>
</gene>